<dbReference type="RefSeq" id="XP_068356541.1">
    <property type="nucleotide sequence ID" value="XM_068493202.1"/>
</dbReference>
<dbReference type="GeneID" id="94827906"/>
<dbReference type="InterPro" id="IPR000421">
    <property type="entry name" value="FA58C"/>
</dbReference>
<dbReference type="Proteomes" id="UP000179807">
    <property type="component" value="Unassembled WGS sequence"/>
</dbReference>
<gene>
    <name evidence="3" type="ORF">TRFO_06616</name>
</gene>
<proteinExistence type="predicted"/>
<protein>
    <submittedName>
        <fullName evidence="3">F5/8 type C domain containing protein</fullName>
    </submittedName>
</protein>
<evidence type="ECO:0000313" key="3">
    <source>
        <dbReference type="EMBL" id="OHT03405.1"/>
    </source>
</evidence>
<dbReference type="InterPro" id="IPR008979">
    <property type="entry name" value="Galactose-bd-like_sf"/>
</dbReference>
<feature type="region of interest" description="Disordered" evidence="1">
    <location>
        <begin position="1"/>
        <end position="32"/>
    </location>
</feature>
<evidence type="ECO:0000256" key="1">
    <source>
        <dbReference type="SAM" id="MobiDB-lite"/>
    </source>
</evidence>
<evidence type="ECO:0000259" key="2">
    <source>
        <dbReference type="Pfam" id="PF00754"/>
    </source>
</evidence>
<sequence>MSINEPMLPRRFSLPGEDDDGGSAYQYGRTGSQHGVPLLGEDEFHAIDVRSHGNNGIEIPFNGDPFNGIISHLSAQCHDNPAKKGLVSISGNSINPNYTATLPHVLQKDWTGFWCSANEPNSYITIDFLEHRVKLTHYTLKSYNASSEWRHMKSWVIEGSNGTSWKEIHRIKRGNYLNGPYKVATFPVRNAAFYQTIRIKMIGPNHYGDYNLFLMGLEFFGVLE</sequence>
<name>A0A1J4K1Q2_9EUKA</name>
<dbReference type="OrthoDB" id="10645655at2759"/>
<reference evidence="3" key="1">
    <citation type="submission" date="2016-10" db="EMBL/GenBank/DDBJ databases">
        <authorList>
            <person name="Benchimol M."/>
            <person name="Almeida L.G."/>
            <person name="Vasconcelos A.T."/>
            <person name="Perreira-Neves A."/>
            <person name="Rosa I.A."/>
            <person name="Tasca T."/>
            <person name="Bogo M.R."/>
            <person name="de Souza W."/>
        </authorList>
    </citation>
    <scope>NUCLEOTIDE SEQUENCE [LARGE SCALE GENOMIC DNA]</scope>
    <source>
        <strain evidence="3">K</strain>
    </source>
</reference>
<dbReference type="Pfam" id="PF00754">
    <property type="entry name" value="F5_F8_type_C"/>
    <property type="match status" value="1"/>
</dbReference>
<dbReference type="AlphaFoldDB" id="A0A1J4K1Q2"/>
<dbReference type="VEuPathDB" id="TrichDB:TRFO_06616"/>
<dbReference type="EMBL" id="MLAK01000827">
    <property type="protein sequence ID" value="OHT03405.1"/>
    <property type="molecule type" value="Genomic_DNA"/>
</dbReference>
<evidence type="ECO:0000313" key="4">
    <source>
        <dbReference type="Proteomes" id="UP000179807"/>
    </source>
</evidence>
<keyword evidence="4" id="KW-1185">Reference proteome</keyword>
<organism evidence="3 4">
    <name type="scientific">Tritrichomonas foetus</name>
    <dbReference type="NCBI Taxonomy" id="1144522"/>
    <lineage>
        <taxon>Eukaryota</taxon>
        <taxon>Metamonada</taxon>
        <taxon>Parabasalia</taxon>
        <taxon>Tritrichomonadida</taxon>
        <taxon>Tritrichomonadidae</taxon>
        <taxon>Tritrichomonas</taxon>
    </lineage>
</organism>
<accession>A0A1J4K1Q2</accession>
<feature type="domain" description="F5/8 type C" evidence="2">
    <location>
        <begin position="107"/>
        <end position="212"/>
    </location>
</feature>
<dbReference type="Gene3D" id="2.60.120.260">
    <property type="entry name" value="Galactose-binding domain-like"/>
    <property type="match status" value="1"/>
</dbReference>
<comment type="caution">
    <text evidence="3">The sequence shown here is derived from an EMBL/GenBank/DDBJ whole genome shotgun (WGS) entry which is preliminary data.</text>
</comment>
<dbReference type="SUPFAM" id="SSF49785">
    <property type="entry name" value="Galactose-binding domain-like"/>
    <property type="match status" value="1"/>
</dbReference>